<proteinExistence type="predicted"/>
<dbReference type="FunFam" id="3.20.20.100:FF:000004">
    <property type="entry name" value="Oxidoreductase, aldo/keto reductase"/>
    <property type="match status" value="1"/>
</dbReference>
<keyword evidence="1" id="KW-0560">Oxidoreductase</keyword>
<comment type="caution">
    <text evidence="3">The sequence shown here is derived from an EMBL/GenBank/DDBJ whole genome shotgun (WGS) entry which is preliminary data.</text>
</comment>
<dbReference type="InterPro" id="IPR036812">
    <property type="entry name" value="NAD(P)_OxRdtase_dom_sf"/>
</dbReference>
<dbReference type="InterPro" id="IPR050523">
    <property type="entry name" value="AKR_Detox_Biosynth"/>
</dbReference>
<accession>A0A934RWL7</accession>
<dbReference type="Gene3D" id="3.20.20.100">
    <property type="entry name" value="NADP-dependent oxidoreductase domain"/>
    <property type="match status" value="1"/>
</dbReference>
<dbReference type="GO" id="GO:0005829">
    <property type="term" value="C:cytosol"/>
    <property type="evidence" value="ECO:0007669"/>
    <property type="project" value="UniProtKB-ARBA"/>
</dbReference>
<dbReference type="Pfam" id="PF00248">
    <property type="entry name" value="Aldo_ket_red"/>
    <property type="match status" value="1"/>
</dbReference>
<feature type="domain" description="NADP-dependent oxidoreductase" evidence="2">
    <location>
        <begin position="16"/>
        <end position="331"/>
    </location>
</feature>
<evidence type="ECO:0000313" key="3">
    <source>
        <dbReference type="EMBL" id="MBK1879100.1"/>
    </source>
</evidence>
<name>A0A934RWL7_9BACT</name>
<dbReference type="AlphaFoldDB" id="A0A934RWL7"/>
<dbReference type="CDD" id="cd19094">
    <property type="entry name" value="AKR_Tas-like"/>
    <property type="match status" value="1"/>
</dbReference>
<evidence type="ECO:0000256" key="1">
    <source>
        <dbReference type="ARBA" id="ARBA00023002"/>
    </source>
</evidence>
<organism evidence="3 4">
    <name type="scientific">Pelagicoccus mobilis</name>
    <dbReference type="NCBI Taxonomy" id="415221"/>
    <lineage>
        <taxon>Bacteria</taxon>
        <taxon>Pseudomonadati</taxon>
        <taxon>Verrucomicrobiota</taxon>
        <taxon>Opitutia</taxon>
        <taxon>Puniceicoccales</taxon>
        <taxon>Pelagicoccaceae</taxon>
        <taxon>Pelagicoccus</taxon>
    </lineage>
</organism>
<dbReference type="GO" id="GO:0016491">
    <property type="term" value="F:oxidoreductase activity"/>
    <property type="evidence" value="ECO:0007669"/>
    <property type="project" value="UniProtKB-KW"/>
</dbReference>
<sequence length="339" mass="37970">MNHNRIGRTSLSVSDICLGTMTVGSSCDERTSFEIMDYAVEQGIDFFDTAEIYPVPPEEKWVHRTEEIVGKWLKTRKRESITIATKVAGAGGAWFTPPIRSGKTGLDRRNIKTAVEGSLRRLQTDYIDLYQTHWPDHDFGYEETLTVLDELVQEGKIRFIGSSNENAWGTMKAQATAERLGTARYESIQNNFSILNRRFEDELANICRREQTSLLPYSPLGGGVLTGKYNVDPQPENARFTQYAKGAGERQRQMAKRFLNEKSLSTTEALKPIAADLGLSLATLALIWSKQHDYVASTIVGANTVEQLQESLQDSDRTLDADTLARIDAISAQYPYPMG</sequence>
<keyword evidence="4" id="KW-1185">Reference proteome</keyword>
<dbReference type="Proteomes" id="UP000617628">
    <property type="component" value="Unassembled WGS sequence"/>
</dbReference>
<dbReference type="InterPro" id="IPR023210">
    <property type="entry name" value="NADP_OxRdtase_dom"/>
</dbReference>
<dbReference type="SUPFAM" id="SSF51430">
    <property type="entry name" value="NAD(P)-linked oxidoreductase"/>
    <property type="match status" value="1"/>
</dbReference>
<gene>
    <name evidence="3" type="ORF">JIN87_19605</name>
</gene>
<dbReference type="RefSeq" id="WP_200357314.1">
    <property type="nucleotide sequence ID" value="NZ_JAENIL010000041.1"/>
</dbReference>
<protein>
    <submittedName>
        <fullName evidence="3">Aldo/keto reductase</fullName>
    </submittedName>
</protein>
<evidence type="ECO:0000313" key="4">
    <source>
        <dbReference type="Proteomes" id="UP000617628"/>
    </source>
</evidence>
<dbReference type="PROSITE" id="PS51257">
    <property type="entry name" value="PROKAR_LIPOPROTEIN"/>
    <property type="match status" value="1"/>
</dbReference>
<reference evidence="3" key="1">
    <citation type="submission" date="2021-01" db="EMBL/GenBank/DDBJ databases">
        <title>Modified the classification status of verrucomicrobia.</title>
        <authorList>
            <person name="Feng X."/>
        </authorList>
    </citation>
    <scope>NUCLEOTIDE SEQUENCE</scope>
    <source>
        <strain evidence="3">KCTC 13126</strain>
    </source>
</reference>
<dbReference type="PANTHER" id="PTHR43364:SF4">
    <property type="entry name" value="NAD(P)-LINKED OXIDOREDUCTASE SUPERFAMILY PROTEIN"/>
    <property type="match status" value="1"/>
</dbReference>
<dbReference type="EMBL" id="JAENIL010000041">
    <property type="protein sequence ID" value="MBK1879100.1"/>
    <property type="molecule type" value="Genomic_DNA"/>
</dbReference>
<evidence type="ECO:0000259" key="2">
    <source>
        <dbReference type="Pfam" id="PF00248"/>
    </source>
</evidence>
<dbReference type="PANTHER" id="PTHR43364">
    <property type="entry name" value="NADH-SPECIFIC METHYLGLYOXAL REDUCTASE-RELATED"/>
    <property type="match status" value="1"/>
</dbReference>